<accession>A0A3G4V8T8</accession>
<gene>
    <name evidence="4" type="ORF">ECB94_07265</name>
</gene>
<protein>
    <submittedName>
        <fullName evidence="4">DNA adenine methylase</fullName>
    </submittedName>
</protein>
<dbReference type="GO" id="GO:1904047">
    <property type="term" value="F:S-adenosyl-L-methionine binding"/>
    <property type="evidence" value="ECO:0007669"/>
    <property type="project" value="TreeGrafter"/>
</dbReference>
<keyword evidence="2" id="KW-0808">Transferase</keyword>
<dbReference type="InterPro" id="IPR012327">
    <property type="entry name" value="MeTrfase_D12"/>
</dbReference>
<dbReference type="Gene3D" id="3.40.50.150">
    <property type="entry name" value="Vaccinia Virus protein VP39"/>
    <property type="match status" value="1"/>
</dbReference>
<dbReference type="GO" id="GO:0043565">
    <property type="term" value="F:sequence-specific DNA binding"/>
    <property type="evidence" value="ECO:0007669"/>
    <property type="project" value="TreeGrafter"/>
</dbReference>
<evidence type="ECO:0000313" key="4">
    <source>
        <dbReference type="EMBL" id="AYV21104.1"/>
    </source>
</evidence>
<evidence type="ECO:0000256" key="1">
    <source>
        <dbReference type="ARBA" id="ARBA00022603"/>
    </source>
</evidence>
<reference evidence="4 5" key="1">
    <citation type="submission" date="2018-11" db="EMBL/GenBank/DDBJ databases">
        <title>Complete Genome Sequence of Vbrio mediterranei 117-T6: a Potential Pathogen Bacteria Isolated from the Conchocelis of Pyropia.</title>
        <authorList>
            <person name="Liu Q."/>
        </authorList>
    </citation>
    <scope>NUCLEOTIDE SEQUENCE [LARGE SCALE GENOMIC DNA]</scope>
    <source>
        <strain evidence="4 5">117-T6</strain>
    </source>
</reference>
<dbReference type="EMBL" id="CP033577">
    <property type="protein sequence ID" value="AYV21104.1"/>
    <property type="molecule type" value="Genomic_DNA"/>
</dbReference>
<dbReference type="GO" id="GO:0009007">
    <property type="term" value="F:site-specific DNA-methyltransferase (adenine-specific) activity"/>
    <property type="evidence" value="ECO:0007669"/>
    <property type="project" value="UniProtKB-EC"/>
</dbReference>
<dbReference type="REBASE" id="278685">
    <property type="entry name" value="M.VmeT6ORF7265P"/>
</dbReference>
<keyword evidence="1 4" id="KW-0489">Methyltransferase</keyword>
<name>A0A3G4V8T8_9VIBR</name>
<dbReference type="PANTHER" id="PTHR30481:SF4">
    <property type="entry name" value="SITE-SPECIFIC DNA-METHYLTRANSFERASE (ADENINE-SPECIFIC)"/>
    <property type="match status" value="1"/>
</dbReference>
<dbReference type="AlphaFoldDB" id="A0A3G4V8T8"/>
<evidence type="ECO:0000256" key="2">
    <source>
        <dbReference type="ARBA" id="ARBA00022679"/>
    </source>
</evidence>
<dbReference type="SUPFAM" id="SSF53335">
    <property type="entry name" value="S-adenosyl-L-methionine-dependent methyltransferases"/>
    <property type="match status" value="1"/>
</dbReference>
<evidence type="ECO:0000313" key="5">
    <source>
        <dbReference type="Proteomes" id="UP000279760"/>
    </source>
</evidence>
<dbReference type="Proteomes" id="UP000279760">
    <property type="component" value="Chromosome 1"/>
</dbReference>
<organism evidence="4 5">
    <name type="scientific">Vibrio mediterranei</name>
    <dbReference type="NCBI Taxonomy" id="689"/>
    <lineage>
        <taxon>Bacteria</taxon>
        <taxon>Pseudomonadati</taxon>
        <taxon>Pseudomonadota</taxon>
        <taxon>Gammaproteobacteria</taxon>
        <taxon>Vibrionales</taxon>
        <taxon>Vibrionaceae</taxon>
        <taxon>Vibrio</taxon>
    </lineage>
</organism>
<proteinExistence type="predicted"/>
<dbReference type="PANTHER" id="PTHR30481">
    <property type="entry name" value="DNA ADENINE METHYLASE"/>
    <property type="match status" value="1"/>
</dbReference>
<evidence type="ECO:0000256" key="3">
    <source>
        <dbReference type="ARBA" id="ARBA00022691"/>
    </source>
</evidence>
<dbReference type="InterPro" id="IPR029063">
    <property type="entry name" value="SAM-dependent_MTases_sf"/>
</dbReference>
<sequence>MSYLGAKSGSGVYQTIINLMPPHDTYVEAFLGTGAIMRKKAPAAKNIGIDINASCVDKFNSTAAIDKSNFTAADVFQADAFDFLSSFDFSQNGRTVVYCDPPYVHSTRTSSARYENELTDEDHKRLLRILSSLPCFVIISGYRNDIYEDYLSDWWSVDFQAMTRGGVRTETVWCNFTPGDIHYHTFAGKDSTDRQRIQRKAERWARNFESLPSAEKQAVFSALLMTIGS</sequence>
<dbReference type="GO" id="GO:0006298">
    <property type="term" value="P:mismatch repair"/>
    <property type="evidence" value="ECO:0007669"/>
    <property type="project" value="TreeGrafter"/>
</dbReference>
<dbReference type="GO" id="GO:0032259">
    <property type="term" value="P:methylation"/>
    <property type="evidence" value="ECO:0007669"/>
    <property type="project" value="UniProtKB-KW"/>
</dbReference>
<dbReference type="Pfam" id="PF02086">
    <property type="entry name" value="MethyltransfD12"/>
    <property type="match status" value="1"/>
</dbReference>
<keyword evidence="3" id="KW-0949">S-adenosyl-L-methionine</keyword>
<dbReference type="GO" id="GO:0009307">
    <property type="term" value="P:DNA restriction-modification system"/>
    <property type="evidence" value="ECO:0007669"/>
    <property type="project" value="InterPro"/>
</dbReference>